<proteinExistence type="predicted"/>
<dbReference type="Proteomes" id="UP001372834">
    <property type="component" value="Unassembled WGS sequence"/>
</dbReference>
<organism evidence="1 2">
    <name type="scientific">Polyplax serrata</name>
    <name type="common">Common mouse louse</name>
    <dbReference type="NCBI Taxonomy" id="468196"/>
    <lineage>
        <taxon>Eukaryota</taxon>
        <taxon>Metazoa</taxon>
        <taxon>Ecdysozoa</taxon>
        <taxon>Arthropoda</taxon>
        <taxon>Hexapoda</taxon>
        <taxon>Insecta</taxon>
        <taxon>Pterygota</taxon>
        <taxon>Neoptera</taxon>
        <taxon>Paraneoptera</taxon>
        <taxon>Psocodea</taxon>
        <taxon>Troctomorpha</taxon>
        <taxon>Phthiraptera</taxon>
        <taxon>Anoplura</taxon>
        <taxon>Polyplacidae</taxon>
        <taxon>Polyplax</taxon>
    </lineage>
</organism>
<comment type="caution">
    <text evidence="1">The sequence shown here is derived from an EMBL/GenBank/DDBJ whole genome shotgun (WGS) entry which is preliminary data.</text>
</comment>
<reference evidence="1 2" key="1">
    <citation type="submission" date="2023-10" db="EMBL/GenBank/DDBJ databases">
        <title>Genomes of two closely related lineages of the louse Polyplax serrata with different host specificities.</title>
        <authorList>
            <person name="Martinu J."/>
            <person name="Tarabai H."/>
            <person name="Stefka J."/>
            <person name="Hypsa V."/>
        </authorList>
    </citation>
    <scope>NUCLEOTIDE SEQUENCE [LARGE SCALE GENOMIC DNA]</scope>
    <source>
        <strain evidence="1">HR10_N</strain>
    </source>
</reference>
<accession>A0AAN8NLT6</accession>
<protein>
    <submittedName>
        <fullName evidence="1">Uncharacterized protein</fullName>
    </submittedName>
</protein>
<dbReference type="AlphaFoldDB" id="A0AAN8NLT6"/>
<evidence type="ECO:0000313" key="1">
    <source>
        <dbReference type="EMBL" id="KAK6620994.1"/>
    </source>
</evidence>
<evidence type="ECO:0000313" key="2">
    <source>
        <dbReference type="Proteomes" id="UP001372834"/>
    </source>
</evidence>
<name>A0AAN8NLT6_POLSC</name>
<sequence>MPPDELIFSPDGYLTDNVLLLVPFEVVTGSSTANDANVGGHSVKAILTLLVAATKHHTVQHHKVLNVNITRAISSRSSKKKNSFLVVCGKVKFRRPKVTV</sequence>
<gene>
    <name evidence="1" type="ORF">RUM43_011297</name>
</gene>
<dbReference type="EMBL" id="JAWJWE010000039">
    <property type="protein sequence ID" value="KAK6620994.1"/>
    <property type="molecule type" value="Genomic_DNA"/>
</dbReference>